<protein>
    <submittedName>
        <fullName evidence="1">Uncharacterized protein</fullName>
    </submittedName>
</protein>
<organism evidence="1 2">
    <name type="scientific">Jiella pelagia</name>
    <dbReference type="NCBI Taxonomy" id="2986949"/>
    <lineage>
        <taxon>Bacteria</taxon>
        <taxon>Pseudomonadati</taxon>
        <taxon>Pseudomonadota</taxon>
        <taxon>Alphaproteobacteria</taxon>
        <taxon>Hyphomicrobiales</taxon>
        <taxon>Aurantimonadaceae</taxon>
        <taxon>Jiella</taxon>
    </lineage>
</organism>
<name>A0ABY7BYQ1_9HYPH</name>
<dbReference type="RefSeq" id="WP_268881017.1">
    <property type="nucleotide sequence ID" value="NZ_CP114029.1"/>
</dbReference>
<dbReference type="Proteomes" id="UP001164020">
    <property type="component" value="Chromosome"/>
</dbReference>
<reference evidence="1" key="1">
    <citation type="submission" date="2022-12" db="EMBL/GenBank/DDBJ databases">
        <title>Jiella pelagia sp. nov., isolated from phosphonate enriched culture of Northwest Pacific surface seawater.</title>
        <authorList>
            <person name="Shin D.Y."/>
            <person name="Hwang C.Y."/>
        </authorList>
    </citation>
    <scope>NUCLEOTIDE SEQUENCE</scope>
    <source>
        <strain evidence="1">HL-NP1</strain>
    </source>
</reference>
<accession>A0ABY7BYQ1</accession>
<dbReference type="EMBL" id="CP114029">
    <property type="protein sequence ID" value="WAP68592.1"/>
    <property type="molecule type" value="Genomic_DNA"/>
</dbReference>
<proteinExistence type="predicted"/>
<evidence type="ECO:0000313" key="1">
    <source>
        <dbReference type="EMBL" id="WAP68592.1"/>
    </source>
</evidence>
<sequence length="60" mass="6560">MNGRHRRDSRSSVAQGSNPFRSLKSVEFSGFTGNDEDRQSIFWISCGCAMAVNQPPGVIA</sequence>
<gene>
    <name evidence="1" type="ORF">OH818_25475</name>
</gene>
<keyword evidence="2" id="KW-1185">Reference proteome</keyword>
<evidence type="ECO:0000313" key="2">
    <source>
        <dbReference type="Proteomes" id="UP001164020"/>
    </source>
</evidence>